<dbReference type="EMBL" id="JXTC01000215">
    <property type="protein sequence ID" value="PON81510.1"/>
    <property type="molecule type" value="Genomic_DNA"/>
</dbReference>
<dbReference type="STRING" id="63057.A0A2P5E7P6"/>
<dbReference type="OrthoDB" id="1063785at2759"/>
<dbReference type="InParanoid" id="A0A2P5E7P6"/>
<dbReference type="Proteomes" id="UP000237000">
    <property type="component" value="Unassembled WGS sequence"/>
</dbReference>
<evidence type="ECO:0000259" key="4">
    <source>
        <dbReference type="SMART" id="SM00093"/>
    </source>
</evidence>
<evidence type="ECO:0000256" key="1">
    <source>
        <dbReference type="ARBA" id="ARBA00009500"/>
    </source>
</evidence>
<dbReference type="AlphaFoldDB" id="A0A2P5E7P6"/>
<dbReference type="InterPro" id="IPR036186">
    <property type="entry name" value="Serpin_sf"/>
</dbReference>
<sequence length="395" mass="44366">MAMGMGMDFCTRAATQLILDEIKKDDGTSKNVVMSPLSINMMLNMVASGSGGQTLEQFLKVLGSKDITDLNDESFSIMSLLASVPSSSNAGPDSTSSSDTGSDSDTQEPEEHQPPVFSLANALWVDHGFQLLPSFREITESIYKAQVKNADLVNEAEQVKKDVNSWVENETKGLIKDILSPDDDFHLLNGETIRVPFMTSRNVYHSYALFEDFEVLKLPYQRGQCIDNQFSVYFLLPHQKNGLQEMMETLNSDTTKLQPKLFHLPEEKLSKVWLPKLKFSYDVDLIELMRDKGLTLPFDPTGSDFTNMVYLPPRAAPIYISMFLHKSHIEVNEEGTEAAAATFAGTLLRCARRYKNPPLPSFVADHPFMFMIVEEHSKRVIFCGVLLDPKARENE</sequence>
<evidence type="ECO:0000313" key="6">
    <source>
        <dbReference type="Proteomes" id="UP000237000"/>
    </source>
</evidence>
<dbReference type="PROSITE" id="PS00284">
    <property type="entry name" value="SERPIN"/>
    <property type="match status" value="1"/>
</dbReference>
<dbReference type="InterPro" id="IPR042185">
    <property type="entry name" value="Serpin_sf_2"/>
</dbReference>
<dbReference type="SMART" id="SM00093">
    <property type="entry name" value="SERPIN"/>
    <property type="match status" value="1"/>
</dbReference>
<feature type="region of interest" description="Disordered" evidence="3">
    <location>
        <begin position="84"/>
        <end position="113"/>
    </location>
</feature>
<dbReference type="Pfam" id="PF00079">
    <property type="entry name" value="Serpin"/>
    <property type="match status" value="2"/>
</dbReference>
<dbReference type="Gene3D" id="2.30.39.10">
    <property type="entry name" value="Alpha-1-antitrypsin, domain 1"/>
    <property type="match status" value="1"/>
</dbReference>
<evidence type="ECO:0000256" key="2">
    <source>
        <dbReference type="RuleBase" id="RU000411"/>
    </source>
</evidence>
<feature type="domain" description="Serpin" evidence="4">
    <location>
        <begin position="16"/>
        <end position="389"/>
    </location>
</feature>
<reference evidence="6" key="1">
    <citation type="submission" date="2016-06" db="EMBL/GenBank/DDBJ databases">
        <title>Parallel loss of symbiosis genes in relatives of nitrogen-fixing non-legume Parasponia.</title>
        <authorList>
            <person name="Van Velzen R."/>
            <person name="Holmer R."/>
            <person name="Bu F."/>
            <person name="Rutten L."/>
            <person name="Van Zeijl A."/>
            <person name="Liu W."/>
            <person name="Santuari L."/>
            <person name="Cao Q."/>
            <person name="Sharma T."/>
            <person name="Shen D."/>
            <person name="Roswanjaya Y."/>
            <person name="Wardhani T."/>
            <person name="Kalhor M.S."/>
            <person name="Jansen J."/>
            <person name="Van den Hoogen J."/>
            <person name="Gungor B."/>
            <person name="Hartog M."/>
            <person name="Hontelez J."/>
            <person name="Verver J."/>
            <person name="Yang W.-C."/>
            <person name="Schijlen E."/>
            <person name="Repin R."/>
            <person name="Schilthuizen M."/>
            <person name="Schranz E."/>
            <person name="Heidstra R."/>
            <person name="Miyata K."/>
            <person name="Fedorova E."/>
            <person name="Kohlen W."/>
            <person name="Bisseling T."/>
            <person name="Smit S."/>
            <person name="Geurts R."/>
        </authorList>
    </citation>
    <scope>NUCLEOTIDE SEQUENCE [LARGE SCALE GENOMIC DNA]</scope>
    <source>
        <strain evidence="6">cv. RG33-2</strain>
    </source>
</reference>
<dbReference type="GO" id="GO:0005615">
    <property type="term" value="C:extracellular space"/>
    <property type="evidence" value="ECO:0007669"/>
    <property type="project" value="InterPro"/>
</dbReference>
<dbReference type="SUPFAM" id="SSF56574">
    <property type="entry name" value="Serpins"/>
    <property type="match status" value="1"/>
</dbReference>
<proteinExistence type="inferred from homology"/>
<organism evidence="5 6">
    <name type="scientific">Trema orientale</name>
    <name type="common">Charcoal tree</name>
    <name type="synonym">Celtis orientalis</name>
    <dbReference type="NCBI Taxonomy" id="63057"/>
    <lineage>
        <taxon>Eukaryota</taxon>
        <taxon>Viridiplantae</taxon>
        <taxon>Streptophyta</taxon>
        <taxon>Embryophyta</taxon>
        <taxon>Tracheophyta</taxon>
        <taxon>Spermatophyta</taxon>
        <taxon>Magnoliopsida</taxon>
        <taxon>eudicotyledons</taxon>
        <taxon>Gunneridae</taxon>
        <taxon>Pentapetalae</taxon>
        <taxon>rosids</taxon>
        <taxon>fabids</taxon>
        <taxon>Rosales</taxon>
        <taxon>Cannabaceae</taxon>
        <taxon>Trema</taxon>
    </lineage>
</organism>
<evidence type="ECO:0000313" key="5">
    <source>
        <dbReference type="EMBL" id="PON81510.1"/>
    </source>
</evidence>
<protein>
    <submittedName>
        <fullName evidence="5">Serpin family</fullName>
    </submittedName>
</protein>
<gene>
    <name evidence="5" type="ORF">TorRG33x02_227020</name>
</gene>
<comment type="caution">
    <text evidence="5">The sequence shown here is derived from an EMBL/GenBank/DDBJ whole genome shotgun (WGS) entry which is preliminary data.</text>
</comment>
<dbReference type="Gene3D" id="3.30.497.10">
    <property type="entry name" value="Antithrombin, subunit I, domain 2"/>
    <property type="match status" value="1"/>
</dbReference>
<dbReference type="InterPro" id="IPR042178">
    <property type="entry name" value="Serpin_sf_1"/>
</dbReference>
<dbReference type="Gene3D" id="6.20.40.10">
    <property type="match status" value="1"/>
</dbReference>
<dbReference type="PANTHER" id="PTHR11461:SF340">
    <property type="entry name" value="SERPIN DOMAIN-CONTAINING PROTEIN"/>
    <property type="match status" value="1"/>
</dbReference>
<keyword evidence="6" id="KW-1185">Reference proteome</keyword>
<dbReference type="InterPro" id="IPR000215">
    <property type="entry name" value="Serpin_fam"/>
</dbReference>
<dbReference type="GO" id="GO:0004867">
    <property type="term" value="F:serine-type endopeptidase inhibitor activity"/>
    <property type="evidence" value="ECO:0007669"/>
    <property type="project" value="InterPro"/>
</dbReference>
<name>A0A2P5E7P6_TREOI</name>
<evidence type="ECO:0000256" key="3">
    <source>
        <dbReference type="SAM" id="MobiDB-lite"/>
    </source>
</evidence>
<dbReference type="PANTHER" id="PTHR11461">
    <property type="entry name" value="SERINE PROTEASE INHIBITOR, SERPIN"/>
    <property type="match status" value="1"/>
</dbReference>
<accession>A0A2P5E7P6</accession>
<dbReference type="InterPro" id="IPR023795">
    <property type="entry name" value="Serpin_CS"/>
</dbReference>
<comment type="similarity">
    <text evidence="1 2">Belongs to the serpin family.</text>
</comment>
<feature type="compositionally biased region" description="Low complexity" evidence="3">
    <location>
        <begin position="93"/>
        <end position="104"/>
    </location>
</feature>
<dbReference type="InterPro" id="IPR023796">
    <property type="entry name" value="Serpin_dom"/>
</dbReference>